<reference evidence="2" key="1">
    <citation type="submission" date="2022-11" db="UniProtKB">
        <authorList>
            <consortium name="WormBaseParasite"/>
        </authorList>
    </citation>
    <scope>IDENTIFICATION</scope>
</reference>
<protein>
    <submittedName>
        <fullName evidence="2">Uncharacterized protein</fullName>
    </submittedName>
</protein>
<name>A0A914ZJY6_PARUN</name>
<organism evidence="1 2">
    <name type="scientific">Parascaris univalens</name>
    <name type="common">Nematode worm</name>
    <dbReference type="NCBI Taxonomy" id="6257"/>
    <lineage>
        <taxon>Eukaryota</taxon>
        <taxon>Metazoa</taxon>
        <taxon>Ecdysozoa</taxon>
        <taxon>Nematoda</taxon>
        <taxon>Chromadorea</taxon>
        <taxon>Rhabditida</taxon>
        <taxon>Spirurina</taxon>
        <taxon>Ascaridomorpha</taxon>
        <taxon>Ascaridoidea</taxon>
        <taxon>Ascarididae</taxon>
        <taxon>Parascaris</taxon>
    </lineage>
</organism>
<proteinExistence type="predicted"/>
<evidence type="ECO:0000313" key="1">
    <source>
        <dbReference type="Proteomes" id="UP000887569"/>
    </source>
</evidence>
<dbReference type="Proteomes" id="UP000887569">
    <property type="component" value="Unplaced"/>
</dbReference>
<dbReference type="AlphaFoldDB" id="A0A914ZJY6"/>
<evidence type="ECO:0000313" key="2">
    <source>
        <dbReference type="WBParaSite" id="PgB05_g127_t01"/>
    </source>
</evidence>
<keyword evidence="1" id="KW-1185">Reference proteome</keyword>
<sequence>MKWQKEKICLHSGHFEMLDGVKKRVIRGWKVEKAEWNAQKQLKRSLRGVSPIGSREAFHVKHREMPS</sequence>
<accession>A0A914ZJY6</accession>
<dbReference type="WBParaSite" id="PgB05_g127_t01">
    <property type="protein sequence ID" value="PgB05_g127_t01"/>
    <property type="gene ID" value="PgB05_g127"/>
</dbReference>